<dbReference type="PANTHER" id="PTHR43102:SF2">
    <property type="entry name" value="GAF DOMAIN-CONTAINING PROTEIN"/>
    <property type="match status" value="1"/>
</dbReference>
<feature type="domain" description="GAF" evidence="2">
    <location>
        <begin position="34"/>
        <end position="207"/>
    </location>
</feature>
<accession>A0ABN3L1K7</accession>
<feature type="region of interest" description="Disordered" evidence="1">
    <location>
        <begin position="194"/>
        <end position="215"/>
    </location>
</feature>
<evidence type="ECO:0000256" key="1">
    <source>
        <dbReference type="SAM" id="MobiDB-lite"/>
    </source>
</evidence>
<evidence type="ECO:0000313" key="4">
    <source>
        <dbReference type="Proteomes" id="UP001501358"/>
    </source>
</evidence>
<dbReference type="RefSeq" id="WP_344381743.1">
    <property type="nucleotide sequence ID" value="NZ_BAAATA010000003.1"/>
</dbReference>
<keyword evidence="4" id="KW-1185">Reference proteome</keyword>
<evidence type="ECO:0000259" key="2">
    <source>
        <dbReference type="SMART" id="SM00065"/>
    </source>
</evidence>
<protein>
    <submittedName>
        <fullName evidence="3">GAF domain-containing protein</fullName>
    </submittedName>
</protein>
<organism evidence="3 4">
    <name type="scientific">Streptomyces thermolineatus</name>
    <dbReference type="NCBI Taxonomy" id="44033"/>
    <lineage>
        <taxon>Bacteria</taxon>
        <taxon>Bacillati</taxon>
        <taxon>Actinomycetota</taxon>
        <taxon>Actinomycetes</taxon>
        <taxon>Kitasatosporales</taxon>
        <taxon>Streptomycetaceae</taxon>
        <taxon>Streptomyces</taxon>
    </lineage>
</organism>
<dbReference type="Pfam" id="PF01590">
    <property type="entry name" value="GAF"/>
    <property type="match status" value="1"/>
</dbReference>
<comment type="caution">
    <text evidence="3">The sequence shown here is derived from an EMBL/GenBank/DDBJ whole genome shotgun (WGS) entry which is preliminary data.</text>
</comment>
<dbReference type="SMART" id="SM00065">
    <property type="entry name" value="GAF"/>
    <property type="match status" value="1"/>
</dbReference>
<gene>
    <name evidence="3" type="ORF">GCM10010406_08490</name>
</gene>
<dbReference type="PANTHER" id="PTHR43102">
    <property type="entry name" value="SLR1143 PROTEIN"/>
    <property type="match status" value="1"/>
</dbReference>
<dbReference type="InterPro" id="IPR003018">
    <property type="entry name" value="GAF"/>
</dbReference>
<dbReference type="EMBL" id="BAAATA010000003">
    <property type="protein sequence ID" value="GAA2474686.1"/>
    <property type="molecule type" value="Genomic_DNA"/>
</dbReference>
<sequence>MTDYDPVGHILLTPADPDASCRARRLRRLGLGDRPAPALDDFARTLARTARTPWAMVTFVGERHQYFAGLLAPAGLPYDGGLLRDEGLPYDGGLPQAGRAADRGRRVPLDHGFCPYVVVRRKALVLDDVRDYPRFAGNPVVDELGIRSYMGAPLVDHHGQVLGSAAVMDHEPRPWGRQGLGTIKAMARELADGISPPPRGAAPAQAPYGPGGTPYGPGGTPYGGTWSAYGDAGAYGG</sequence>
<proteinExistence type="predicted"/>
<reference evidence="3 4" key="1">
    <citation type="journal article" date="2019" name="Int. J. Syst. Evol. Microbiol.">
        <title>The Global Catalogue of Microorganisms (GCM) 10K type strain sequencing project: providing services to taxonomists for standard genome sequencing and annotation.</title>
        <authorList>
            <consortium name="The Broad Institute Genomics Platform"/>
            <consortium name="The Broad Institute Genome Sequencing Center for Infectious Disease"/>
            <person name="Wu L."/>
            <person name="Ma J."/>
        </authorList>
    </citation>
    <scope>NUCLEOTIDE SEQUENCE [LARGE SCALE GENOMIC DNA]</scope>
    <source>
        <strain evidence="3 4">JCM 6307</strain>
    </source>
</reference>
<dbReference type="SUPFAM" id="SSF55781">
    <property type="entry name" value="GAF domain-like"/>
    <property type="match status" value="1"/>
</dbReference>
<dbReference type="Proteomes" id="UP001501358">
    <property type="component" value="Unassembled WGS sequence"/>
</dbReference>
<name>A0ABN3L1K7_9ACTN</name>
<dbReference type="Gene3D" id="3.30.450.40">
    <property type="match status" value="1"/>
</dbReference>
<dbReference type="InterPro" id="IPR029016">
    <property type="entry name" value="GAF-like_dom_sf"/>
</dbReference>
<evidence type="ECO:0000313" key="3">
    <source>
        <dbReference type="EMBL" id="GAA2474686.1"/>
    </source>
</evidence>